<dbReference type="GeneID" id="82191935"/>
<reference evidence="3 4" key="1">
    <citation type="submission" date="2013-04" db="EMBL/GenBank/DDBJ databases">
        <title>The Genome Sequence of Enterorhabdus caecimuris B7.</title>
        <authorList>
            <consortium name="The Broad Institute Genomics Platform"/>
            <consortium name="The Broad Institute Genome Sequencing Center for Infectious Disease"/>
            <person name="Earl A."/>
            <person name="Xavier R."/>
            <person name="Elson C."/>
            <person name="Duck W."/>
            <person name="Walker B."/>
            <person name="Young S."/>
            <person name="Zeng Q."/>
            <person name="Gargeya S."/>
            <person name="Fitzgerald M."/>
            <person name="Haas B."/>
            <person name="Abouelleil A."/>
            <person name="Allen A.W."/>
            <person name="Alvarado L."/>
            <person name="Arachchi H.M."/>
            <person name="Berlin A.M."/>
            <person name="Chapman S.B."/>
            <person name="Gainer-Dewar J."/>
            <person name="Goldberg J."/>
            <person name="Griggs A."/>
            <person name="Gujja S."/>
            <person name="Hansen M."/>
            <person name="Howarth C."/>
            <person name="Imamovic A."/>
            <person name="Ireland A."/>
            <person name="Larimer J."/>
            <person name="McCowan C."/>
            <person name="Murphy C."/>
            <person name="Pearson M."/>
            <person name="Poon T.W."/>
            <person name="Priest M."/>
            <person name="Roberts A."/>
            <person name="Saif S."/>
            <person name="Shea T."/>
            <person name="Sisk P."/>
            <person name="Sykes S."/>
            <person name="Wortman J."/>
            <person name="Nusbaum C."/>
            <person name="Birren B."/>
        </authorList>
    </citation>
    <scope>NUCLEOTIDE SEQUENCE [LARGE SCALE GENOMIC DNA]</scope>
    <source>
        <strain evidence="3 4">B7</strain>
    </source>
</reference>
<gene>
    <name evidence="3" type="ORF">C811_01160</name>
</gene>
<dbReference type="STRING" id="1235794.C811_01160"/>
<dbReference type="Proteomes" id="UP000014204">
    <property type="component" value="Unassembled WGS sequence"/>
</dbReference>
<dbReference type="PATRIC" id="fig|1235794.3.peg.1138"/>
<dbReference type="AlphaFoldDB" id="R9KW27"/>
<organism evidence="3 4">
    <name type="scientific">Adlercreutzia caecimuris B7</name>
    <dbReference type="NCBI Taxonomy" id="1235794"/>
    <lineage>
        <taxon>Bacteria</taxon>
        <taxon>Bacillati</taxon>
        <taxon>Actinomycetota</taxon>
        <taxon>Coriobacteriia</taxon>
        <taxon>Eggerthellales</taxon>
        <taxon>Eggerthellaceae</taxon>
        <taxon>Adlercreutzia</taxon>
    </lineage>
</organism>
<keyword evidence="4" id="KW-1185">Reference proteome</keyword>
<dbReference type="OrthoDB" id="2850540at2"/>
<evidence type="ECO:0000313" key="4">
    <source>
        <dbReference type="Proteomes" id="UP000014204"/>
    </source>
</evidence>
<accession>R9KW27</accession>
<evidence type="ECO:0000256" key="1">
    <source>
        <dbReference type="SAM" id="MobiDB-lite"/>
    </source>
</evidence>
<evidence type="ECO:0000259" key="2">
    <source>
        <dbReference type="Pfam" id="PF15636"/>
    </source>
</evidence>
<dbReference type="RefSeq" id="WP_016309370.1">
    <property type="nucleotide sequence ID" value="NZ_KE159646.1"/>
</dbReference>
<feature type="compositionally biased region" description="Low complexity" evidence="1">
    <location>
        <begin position="229"/>
        <end position="255"/>
    </location>
</feature>
<protein>
    <recommendedName>
        <fullName evidence="2">Tox-GHH domain-containing protein</fullName>
    </recommendedName>
</protein>
<sequence length="314" mass="34742">MSKTSIRERNKAIRLAWEREQKLVSEGKGTRDWSQDQQKDILDPDKGKAYDENGRAFEGQHMKSAAEYPKYQGDPDNIQFLTREEHLEAHRGSWQNPTNWYYNPETKKFVDFGESKPTPCTAINLSKPVCGPVADSQNKNDELKAPIAEVESRGHVKPSWQEDEAYHSETKLQSKTTVAPPEAHESFGDKVLHAVNAVKGFCERHPVLSGVLKSAGMAALVVGVDAIANSGKGSSGGSRSSSSDNYSSYSFNDDYAGTQDGDDCGSPFSDGDYPDERSSPEEHTVSAHAQHYHTKDGVVLKEKEPYRRGGKCDN</sequence>
<evidence type="ECO:0000313" key="3">
    <source>
        <dbReference type="EMBL" id="EOS50744.1"/>
    </source>
</evidence>
<comment type="caution">
    <text evidence="3">The sequence shown here is derived from an EMBL/GenBank/DDBJ whole genome shotgun (WGS) entry which is preliminary data.</text>
</comment>
<feature type="region of interest" description="Disordered" evidence="1">
    <location>
        <begin position="229"/>
        <end position="314"/>
    </location>
</feature>
<name>R9KW27_9ACTN</name>
<dbReference type="EMBL" id="ASSY01000008">
    <property type="protein sequence ID" value="EOS50744.1"/>
    <property type="molecule type" value="Genomic_DNA"/>
</dbReference>
<feature type="region of interest" description="Disordered" evidence="1">
    <location>
        <begin position="24"/>
        <end position="52"/>
    </location>
</feature>
<feature type="domain" description="Tox-GHH" evidence="2">
    <location>
        <begin position="9"/>
        <end position="81"/>
    </location>
</feature>
<dbReference type="InterPro" id="IPR028916">
    <property type="entry name" value="Tox-GHH_dom"/>
</dbReference>
<dbReference type="Pfam" id="PF15636">
    <property type="entry name" value="Tox-GHH"/>
    <property type="match status" value="1"/>
</dbReference>
<proteinExistence type="predicted"/>
<feature type="compositionally biased region" description="Basic and acidic residues" evidence="1">
    <location>
        <begin position="293"/>
        <end position="314"/>
    </location>
</feature>
<feature type="region of interest" description="Disordered" evidence="1">
    <location>
        <begin position="151"/>
        <end position="183"/>
    </location>
</feature>
<dbReference type="HOGENOM" id="CLU_884919_0_0_11"/>
<feature type="compositionally biased region" description="Basic and acidic residues" evidence="1">
    <location>
        <begin position="274"/>
        <end position="285"/>
    </location>
</feature>